<dbReference type="Pfam" id="PF00015">
    <property type="entry name" value="MCPsignal"/>
    <property type="match status" value="1"/>
</dbReference>
<evidence type="ECO:0000256" key="3">
    <source>
        <dbReference type="PROSITE-ProRule" id="PRU00284"/>
    </source>
</evidence>
<feature type="transmembrane region" description="Helical" evidence="4">
    <location>
        <begin position="12"/>
        <end position="34"/>
    </location>
</feature>
<dbReference type="SMART" id="SM00283">
    <property type="entry name" value="MA"/>
    <property type="match status" value="1"/>
</dbReference>
<dbReference type="PANTHER" id="PTHR32089:SF112">
    <property type="entry name" value="LYSOZYME-LIKE PROTEIN-RELATED"/>
    <property type="match status" value="1"/>
</dbReference>
<dbReference type="Pfam" id="PF12729">
    <property type="entry name" value="4HB_MCP_1"/>
    <property type="match status" value="1"/>
</dbReference>
<dbReference type="CDD" id="cd06225">
    <property type="entry name" value="HAMP"/>
    <property type="match status" value="1"/>
</dbReference>
<comment type="caution">
    <text evidence="7">The sequence shown here is derived from an EMBL/GenBank/DDBJ whole genome shotgun (WGS) entry which is preliminary data.</text>
</comment>
<dbReference type="InterPro" id="IPR004090">
    <property type="entry name" value="Chemotax_Me-accpt_rcpt"/>
</dbReference>
<dbReference type="Pfam" id="PF00672">
    <property type="entry name" value="HAMP"/>
    <property type="match status" value="1"/>
</dbReference>
<gene>
    <name evidence="7" type="ORF">ACFQDM_10785</name>
</gene>
<organism evidence="7 8">
    <name type="scientific">Ponticaulis profundi</name>
    <dbReference type="NCBI Taxonomy" id="2665222"/>
    <lineage>
        <taxon>Bacteria</taxon>
        <taxon>Pseudomonadati</taxon>
        <taxon>Pseudomonadota</taxon>
        <taxon>Alphaproteobacteria</taxon>
        <taxon>Hyphomonadales</taxon>
        <taxon>Hyphomonadaceae</taxon>
        <taxon>Ponticaulis</taxon>
    </lineage>
</organism>
<feature type="domain" description="HAMP" evidence="6">
    <location>
        <begin position="214"/>
        <end position="267"/>
    </location>
</feature>
<accession>A0ABW1SA55</accession>
<keyword evidence="4" id="KW-1133">Transmembrane helix</keyword>
<dbReference type="InterPro" id="IPR003660">
    <property type="entry name" value="HAMP_dom"/>
</dbReference>
<sequence length="563" mass="60755">MTFSNLKVTTKLMLLLGLLGTAILTMAIAGFVSLKRMDDAATSIERSAEEIRLSAEMNQFVVELNRIEYHLSTDPSFVEEALPEIEADKQKFLKDLEQLKSISDDEQMKLVEEIEAHYKAYEERLNNTLALAEQTAFTLSADQQLLLNSVENSAEEAKALRTILGEYVAMTNEKSHAVTKRAHAVSLFSEILMMTLGVVSIVGGMLLAVWLSRKYISIPLKAVVESLRRVSDGDLDVAVDKSERRDEIGDLNRALQIFIESSRERLAMMKQQEADAQAKMLRAERVKQLTDRFEHNIAEAITALAAASHEMQTTAVSMSSTAEETSAQTQSVSAVTVQTSANVRTVAAAAEELSATIAEVSSQMGQSTKIAANANACTLDAVARLETLSAAAGEIDDILSLITNITGQTKLLALNATIEAVRAGEAGKGFHVVASEVKALAEQTQQATVTVTDQVHEIQKATKAVFDAVSQIQTVVGQVNEVTTSVAASSEQQVSATNEITRNVHEAADGSQRVVDSITMLETASCTTASASTQVASTAEELAMQSEQIKTTIDTYLQEMAAA</sequence>
<dbReference type="SUPFAM" id="SSF58104">
    <property type="entry name" value="Methyl-accepting chemotaxis protein (MCP) signaling domain"/>
    <property type="match status" value="1"/>
</dbReference>
<evidence type="ECO:0000256" key="1">
    <source>
        <dbReference type="ARBA" id="ARBA00023224"/>
    </source>
</evidence>
<protein>
    <submittedName>
        <fullName evidence="7">Methyl-accepting chemotaxis protein</fullName>
    </submittedName>
</protein>
<evidence type="ECO:0000259" key="6">
    <source>
        <dbReference type="PROSITE" id="PS50885"/>
    </source>
</evidence>
<dbReference type="Gene3D" id="1.10.287.950">
    <property type="entry name" value="Methyl-accepting chemotaxis protein"/>
    <property type="match status" value="1"/>
</dbReference>
<feature type="transmembrane region" description="Helical" evidence="4">
    <location>
        <begin position="191"/>
        <end position="211"/>
    </location>
</feature>
<comment type="similarity">
    <text evidence="2">Belongs to the methyl-accepting chemotaxis (MCP) protein family.</text>
</comment>
<dbReference type="RefSeq" id="WP_377378893.1">
    <property type="nucleotide sequence ID" value="NZ_JBHSSW010000012.1"/>
</dbReference>
<dbReference type="PANTHER" id="PTHR32089">
    <property type="entry name" value="METHYL-ACCEPTING CHEMOTAXIS PROTEIN MCPB"/>
    <property type="match status" value="1"/>
</dbReference>
<reference evidence="8" key="1">
    <citation type="journal article" date="2019" name="Int. J. Syst. Evol. Microbiol.">
        <title>The Global Catalogue of Microorganisms (GCM) 10K type strain sequencing project: providing services to taxonomists for standard genome sequencing and annotation.</title>
        <authorList>
            <consortium name="The Broad Institute Genomics Platform"/>
            <consortium name="The Broad Institute Genome Sequencing Center for Infectious Disease"/>
            <person name="Wu L."/>
            <person name="Ma J."/>
        </authorList>
    </citation>
    <scope>NUCLEOTIDE SEQUENCE [LARGE SCALE GENOMIC DNA]</scope>
    <source>
        <strain evidence="8">CGMCC-1.15741</strain>
    </source>
</reference>
<dbReference type="Proteomes" id="UP001596303">
    <property type="component" value="Unassembled WGS sequence"/>
</dbReference>
<keyword evidence="1 3" id="KW-0807">Transducer</keyword>
<proteinExistence type="inferred from homology"/>
<name>A0ABW1SA55_9PROT</name>
<dbReference type="EMBL" id="JBHSSW010000012">
    <property type="protein sequence ID" value="MFC6198571.1"/>
    <property type="molecule type" value="Genomic_DNA"/>
</dbReference>
<evidence type="ECO:0000256" key="2">
    <source>
        <dbReference type="ARBA" id="ARBA00029447"/>
    </source>
</evidence>
<dbReference type="PROSITE" id="PS50885">
    <property type="entry name" value="HAMP"/>
    <property type="match status" value="1"/>
</dbReference>
<evidence type="ECO:0000256" key="4">
    <source>
        <dbReference type="SAM" id="Phobius"/>
    </source>
</evidence>
<evidence type="ECO:0000259" key="5">
    <source>
        <dbReference type="PROSITE" id="PS50111"/>
    </source>
</evidence>
<dbReference type="InterPro" id="IPR024478">
    <property type="entry name" value="HlyB_4HB_MCP"/>
</dbReference>
<evidence type="ECO:0000313" key="8">
    <source>
        <dbReference type="Proteomes" id="UP001596303"/>
    </source>
</evidence>
<dbReference type="PROSITE" id="PS50111">
    <property type="entry name" value="CHEMOTAXIS_TRANSDUC_2"/>
    <property type="match status" value="1"/>
</dbReference>
<dbReference type="Gene3D" id="6.10.340.10">
    <property type="match status" value="1"/>
</dbReference>
<dbReference type="PRINTS" id="PR00260">
    <property type="entry name" value="CHEMTRNSDUCR"/>
</dbReference>
<keyword evidence="4" id="KW-0812">Transmembrane</keyword>
<dbReference type="SMART" id="SM00304">
    <property type="entry name" value="HAMP"/>
    <property type="match status" value="1"/>
</dbReference>
<feature type="domain" description="Methyl-accepting transducer" evidence="5">
    <location>
        <begin position="300"/>
        <end position="543"/>
    </location>
</feature>
<keyword evidence="8" id="KW-1185">Reference proteome</keyword>
<dbReference type="InterPro" id="IPR004089">
    <property type="entry name" value="MCPsignal_dom"/>
</dbReference>
<evidence type="ECO:0000313" key="7">
    <source>
        <dbReference type="EMBL" id="MFC6198571.1"/>
    </source>
</evidence>
<keyword evidence="4" id="KW-0472">Membrane</keyword>